<reference evidence="5 6" key="1">
    <citation type="journal article" date="2015" name="Genome Announc.">
        <title>Expanding the biotechnology potential of lactobacilli through comparative genomics of 213 strains and associated genera.</title>
        <authorList>
            <person name="Sun Z."/>
            <person name="Harris H.M."/>
            <person name="McCann A."/>
            <person name="Guo C."/>
            <person name="Argimon S."/>
            <person name="Zhang W."/>
            <person name="Yang X."/>
            <person name="Jeffery I.B."/>
            <person name="Cooney J.C."/>
            <person name="Kagawa T.F."/>
            <person name="Liu W."/>
            <person name="Song Y."/>
            <person name="Salvetti E."/>
            <person name="Wrobel A."/>
            <person name="Rasinkangas P."/>
            <person name="Parkhill J."/>
            <person name="Rea M.C."/>
            <person name="O'Sullivan O."/>
            <person name="Ritari J."/>
            <person name="Douillard F.P."/>
            <person name="Paul Ross R."/>
            <person name="Yang R."/>
            <person name="Briner A.E."/>
            <person name="Felis G.E."/>
            <person name="de Vos W.M."/>
            <person name="Barrangou R."/>
            <person name="Klaenhammer T.R."/>
            <person name="Caufield P.W."/>
            <person name="Cui Y."/>
            <person name="Zhang H."/>
            <person name="O'Toole P.W."/>
        </authorList>
    </citation>
    <scope>NUCLEOTIDE SEQUENCE [LARGE SCALE GENOMIC DNA]</scope>
    <source>
        <strain evidence="5 6">DSM 22408</strain>
    </source>
</reference>
<dbReference type="AlphaFoldDB" id="A0A0R2KJI5"/>
<organism evidence="5 6">
    <name type="scientific">Ligilactobacillus ceti DSM 22408</name>
    <dbReference type="NCBI Taxonomy" id="1122146"/>
    <lineage>
        <taxon>Bacteria</taxon>
        <taxon>Bacillati</taxon>
        <taxon>Bacillota</taxon>
        <taxon>Bacilli</taxon>
        <taxon>Lactobacillales</taxon>
        <taxon>Lactobacillaceae</taxon>
        <taxon>Ligilactobacillus</taxon>
    </lineage>
</organism>
<protein>
    <submittedName>
        <fullName evidence="5">Glycosyltransferase</fullName>
    </submittedName>
</protein>
<comment type="caution">
    <text evidence="5">The sequence shown here is derived from an EMBL/GenBank/DDBJ whole genome shotgun (WGS) entry which is preliminary data.</text>
</comment>
<evidence type="ECO:0000256" key="1">
    <source>
        <dbReference type="ARBA" id="ARBA00006739"/>
    </source>
</evidence>
<dbReference type="PANTHER" id="PTHR43630">
    <property type="entry name" value="POLY-BETA-1,6-N-ACETYL-D-GLUCOSAMINE SYNTHASE"/>
    <property type="match status" value="1"/>
</dbReference>
<evidence type="ECO:0000313" key="6">
    <source>
        <dbReference type="Proteomes" id="UP000051500"/>
    </source>
</evidence>
<dbReference type="Proteomes" id="UP000051500">
    <property type="component" value="Unassembled WGS sequence"/>
</dbReference>
<accession>A0A0R2KJI5</accession>
<evidence type="ECO:0000256" key="2">
    <source>
        <dbReference type="ARBA" id="ARBA00022676"/>
    </source>
</evidence>
<feature type="transmembrane region" description="Helical" evidence="4">
    <location>
        <begin position="322"/>
        <end position="344"/>
    </location>
</feature>
<feature type="transmembrane region" description="Helical" evidence="4">
    <location>
        <begin position="284"/>
        <end position="315"/>
    </location>
</feature>
<evidence type="ECO:0000256" key="4">
    <source>
        <dbReference type="SAM" id="Phobius"/>
    </source>
</evidence>
<dbReference type="Pfam" id="PF13641">
    <property type="entry name" value="Glyco_tranf_2_3"/>
    <property type="match status" value="1"/>
</dbReference>
<dbReference type="STRING" id="1122146.IV53_GL001214"/>
<sequence>MVTVLIPMHNEEKVASQVLDAILKTDYPYDYLEIIPINDNSTDNTKAILDEYAAQHSIIKPIHRNCPERGKQYGLNDAIKVAQGEIMIVLDADYIPSVSLIRIISLAFEDPKVGAVMGRVIPYNADKNMLTRLSSLERSGGYQVDQQARYDLGLFVQYGGTVGGFRTRTIKEVGGFDPSILAEDTDLTYTLYERGWKVAYANAAECYEETPETWEVRGNQIKRWARGHNQVMFKHFGALFKSKYINFKEKIDGLLLLLVYLLPVLLFWGMVDAIILFYSGDINYLAFAGSIIFMGVYSSFGNFAPFFEIGIGLYLDKRSKEALLLPVMLGTFFFNMWVINVGFWQAVVDRITRRNVTWAKTQRFEQKDAQSEGEVSHDN</sequence>
<evidence type="ECO:0000256" key="3">
    <source>
        <dbReference type="ARBA" id="ARBA00022679"/>
    </source>
</evidence>
<dbReference type="EMBL" id="JQBZ01000011">
    <property type="protein sequence ID" value="KRN89537.1"/>
    <property type="molecule type" value="Genomic_DNA"/>
</dbReference>
<keyword evidence="3 5" id="KW-0808">Transferase</keyword>
<keyword evidence="4" id="KW-0812">Transmembrane</keyword>
<keyword evidence="6" id="KW-1185">Reference proteome</keyword>
<keyword evidence="2" id="KW-0328">Glycosyltransferase</keyword>
<comment type="similarity">
    <text evidence="1">Belongs to the glycosyltransferase 2 family.</text>
</comment>
<dbReference type="PANTHER" id="PTHR43630:SF1">
    <property type="entry name" value="POLY-BETA-1,6-N-ACETYL-D-GLUCOSAMINE SYNTHASE"/>
    <property type="match status" value="1"/>
</dbReference>
<dbReference type="eggNOG" id="COG1215">
    <property type="taxonomic scope" value="Bacteria"/>
</dbReference>
<feature type="transmembrane region" description="Helical" evidence="4">
    <location>
        <begin position="253"/>
        <end position="278"/>
    </location>
</feature>
<dbReference type="InterPro" id="IPR029044">
    <property type="entry name" value="Nucleotide-diphossugar_trans"/>
</dbReference>
<dbReference type="GO" id="GO:0016757">
    <property type="term" value="F:glycosyltransferase activity"/>
    <property type="evidence" value="ECO:0007669"/>
    <property type="project" value="UniProtKB-KW"/>
</dbReference>
<dbReference type="PATRIC" id="fig|1122146.4.peg.1251"/>
<dbReference type="CDD" id="cd06423">
    <property type="entry name" value="CESA_like"/>
    <property type="match status" value="1"/>
</dbReference>
<gene>
    <name evidence="5" type="ORF">IV53_GL001214</name>
</gene>
<proteinExistence type="inferred from homology"/>
<evidence type="ECO:0000313" key="5">
    <source>
        <dbReference type="EMBL" id="KRN89537.1"/>
    </source>
</evidence>
<dbReference type="SUPFAM" id="SSF53448">
    <property type="entry name" value="Nucleotide-diphospho-sugar transferases"/>
    <property type="match status" value="1"/>
</dbReference>
<dbReference type="Gene3D" id="3.90.550.10">
    <property type="entry name" value="Spore Coat Polysaccharide Biosynthesis Protein SpsA, Chain A"/>
    <property type="match status" value="1"/>
</dbReference>
<keyword evidence="4" id="KW-1133">Transmembrane helix</keyword>
<name>A0A0R2KJI5_9LACO</name>
<keyword evidence="4" id="KW-0472">Membrane</keyword>